<dbReference type="OrthoDB" id="8481828at2"/>
<feature type="region of interest" description="Disordered" evidence="2">
    <location>
        <begin position="1"/>
        <end position="60"/>
    </location>
</feature>
<proteinExistence type="inferred from homology"/>
<dbReference type="Pfam" id="PF07896">
    <property type="entry name" value="DUF1674"/>
    <property type="match status" value="1"/>
</dbReference>
<dbReference type="AlphaFoldDB" id="A0A498CD05"/>
<name>A0A498CD05_9GAMM</name>
<feature type="compositionally biased region" description="Basic and acidic residues" evidence="2">
    <location>
        <begin position="47"/>
        <end position="60"/>
    </location>
</feature>
<accession>A0A498CD05</accession>
<comment type="similarity">
    <text evidence="1">Belongs to the SDHAF4 family.</text>
</comment>
<evidence type="ECO:0000313" key="4">
    <source>
        <dbReference type="Proteomes" id="UP000275461"/>
    </source>
</evidence>
<gene>
    <name evidence="3" type="ORF">DFR31_0191</name>
</gene>
<comment type="caution">
    <text evidence="3">The sequence shown here is derived from an EMBL/GenBank/DDBJ whole genome shotgun (WGS) entry which is preliminary data.</text>
</comment>
<sequence length="60" mass="6600">MTERDSQQQSADEKAVDRPDDTTGRVTDEGAGKAKEIGGPKGPEPTRYGDWERNGRCSDF</sequence>
<dbReference type="RefSeq" id="WP_121440798.1">
    <property type="nucleotide sequence ID" value="NZ_RCDA01000001.1"/>
</dbReference>
<protein>
    <submittedName>
        <fullName evidence="3">Uncharacterized protein DUF1674</fullName>
    </submittedName>
</protein>
<dbReference type="InterPro" id="IPR012875">
    <property type="entry name" value="SDHF4"/>
</dbReference>
<evidence type="ECO:0000313" key="3">
    <source>
        <dbReference type="EMBL" id="RLK50298.1"/>
    </source>
</evidence>
<dbReference type="PANTHER" id="PTHR28524:SF3">
    <property type="entry name" value="SUCCINATE DEHYDROGENASE ASSEMBLY FACTOR 4, MITOCHONDRIAL"/>
    <property type="match status" value="1"/>
</dbReference>
<dbReference type="EMBL" id="RCDA01000001">
    <property type="protein sequence ID" value="RLK50298.1"/>
    <property type="molecule type" value="Genomic_DNA"/>
</dbReference>
<feature type="compositionally biased region" description="Basic and acidic residues" evidence="2">
    <location>
        <begin position="1"/>
        <end position="38"/>
    </location>
</feature>
<organism evidence="3 4">
    <name type="scientific">Alkalispirillum mobile</name>
    <dbReference type="NCBI Taxonomy" id="85925"/>
    <lineage>
        <taxon>Bacteria</taxon>
        <taxon>Pseudomonadati</taxon>
        <taxon>Pseudomonadota</taxon>
        <taxon>Gammaproteobacteria</taxon>
        <taxon>Chromatiales</taxon>
        <taxon>Ectothiorhodospiraceae</taxon>
        <taxon>Alkalispirillum</taxon>
    </lineage>
</organism>
<dbReference type="PANTHER" id="PTHR28524">
    <property type="entry name" value="SUCCINATE DEHYDROGENASE ASSEMBLY FACTOR 4, MITOCHONDRIAL"/>
    <property type="match status" value="1"/>
</dbReference>
<evidence type="ECO:0000256" key="1">
    <source>
        <dbReference type="ARBA" id="ARBA00005701"/>
    </source>
</evidence>
<evidence type="ECO:0000256" key="2">
    <source>
        <dbReference type="SAM" id="MobiDB-lite"/>
    </source>
</evidence>
<dbReference type="Proteomes" id="UP000275461">
    <property type="component" value="Unassembled WGS sequence"/>
</dbReference>
<keyword evidence="4" id="KW-1185">Reference proteome</keyword>
<reference evidence="3 4" key="1">
    <citation type="submission" date="2018-10" db="EMBL/GenBank/DDBJ databases">
        <title>Genomic Encyclopedia of Type Strains, Phase IV (KMG-IV): sequencing the most valuable type-strain genomes for metagenomic binning, comparative biology and taxonomic classification.</title>
        <authorList>
            <person name="Goeker M."/>
        </authorList>
    </citation>
    <scope>NUCLEOTIDE SEQUENCE [LARGE SCALE GENOMIC DNA]</scope>
    <source>
        <strain evidence="3 4">DSM 12769</strain>
    </source>
</reference>